<dbReference type="AlphaFoldDB" id="A0A0M3UFZ0"/>
<feature type="region of interest" description="Disordered" evidence="1">
    <location>
        <begin position="64"/>
        <end position="92"/>
    </location>
</feature>
<dbReference type="PATRIC" id="fig|656366.3.peg.1536"/>
<dbReference type="EMBL" id="CP012677">
    <property type="protein sequence ID" value="ALE92165.1"/>
    <property type="molecule type" value="Genomic_DNA"/>
</dbReference>
<dbReference type="OrthoDB" id="5315310at2"/>
<dbReference type="KEGG" id="aaq:AOC05_07165"/>
<name>A0A0M3UFZ0_9MICC</name>
<protein>
    <submittedName>
        <fullName evidence="2">Uncharacterized protein</fullName>
    </submittedName>
</protein>
<dbReference type="Proteomes" id="UP000062833">
    <property type="component" value="Chromosome"/>
</dbReference>
<feature type="compositionally biased region" description="Basic and acidic residues" evidence="1">
    <location>
        <begin position="83"/>
        <end position="92"/>
    </location>
</feature>
<gene>
    <name evidence="2" type="ORF">AOC05_07165</name>
</gene>
<sequence>MTIAGITANLIKSTTSIGTPIHGLSVVGAGEPVVVKVNQDAGIRALKLSIPGLATIPAGRRPIRLPGDLPGELFSGRSSTPEEQGKTQDLKR</sequence>
<proteinExistence type="predicted"/>
<organism evidence="2 3">
    <name type="scientific">Arthrobacter alpinus</name>
    <dbReference type="NCBI Taxonomy" id="656366"/>
    <lineage>
        <taxon>Bacteria</taxon>
        <taxon>Bacillati</taxon>
        <taxon>Actinomycetota</taxon>
        <taxon>Actinomycetes</taxon>
        <taxon>Micrococcales</taxon>
        <taxon>Micrococcaceae</taxon>
        <taxon>Arthrobacter</taxon>
    </lineage>
</organism>
<keyword evidence="3" id="KW-1185">Reference proteome</keyword>
<evidence type="ECO:0000256" key="1">
    <source>
        <dbReference type="SAM" id="MobiDB-lite"/>
    </source>
</evidence>
<evidence type="ECO:0000313" key="3">
    <source>
        <dbReference type="Proteomes" id="UP000062833"/>
    </source>
</evidence>
<evidence type="ECO:0000313" key="2">
    <source>
        <dbReference type="EMBL" id="ALE92165.1"/>
    </source>
</evidence>
<reference evidence="3" key="1">
    <citation type="submission" date="2015-09" db="EMBL/GenBank/DDBJ databases">
        <title>Complete genome of Arthrobacter alpinus strain R3.8.</title>
        <authorList>
            <person name="See-Too W.S."/>
            <person name="Chan K.G."/>
        </authorList>
    </citation>
    <scope>NUCLEOTIDE SEQUENCE [LARGE SCALE GENOMIC DNA]</scope>
    <source>
        <strain evidence="3">R3.8</strain>
    </source>
</reference>
<accession>A0A0M3UFZ0</accession>
<dbReference type="RefSeq" id="WP_062006646.1">
    <property type="nucleotide sequence ID" value="NZ_CP012677.1"/>
</dbReference>